<dbReference type="Proteomes" id="UP000479000">
    <property type="component" value="Unassembled WGS sequence"/>
</dbReference>
<dbReference type="EMBL" id="CADCXU010028896">
    <property type="protein sequence ID" value="CAB0015312.1"/>
    <property type="molecule type" value="Genomic_DNA"/>
</dbReference>
<evidence type="ECO:0000313" key="1">
    <source>
        <dbReference type="EMBL" id="CAB0015312.1"/>
    </source>
</evidence>
<gene>
    <name evidence="1" type="ORF">NTEN_LOCUS19652</name>
</gene>
<organism evidence="1 2">
    <name type="scientific">Nesidiocoris tenuis</name>
    <dbReference type="NCBI Taxonomy" id="355587"/>
    <lineage>
        <taxon>Eukaryota</taxon>
        <taxon>Metazoa</taxon>
        <taxon>Ecdysozoa</taxon>
        <taxon>Arthropoda</taxon>
        <taxon>Hexapoda</taxon>
        <taxon>Insecta</taxon>
        <taxon>Pterygota</taxon>
        <taxon>Neoptera</taxon>
        <taxon>Paraneoptera</taxon>
        <taxon>Hemiptera</taxon>
        <taxon>Heteroptera</taxon>
        <taxon>Panheteroptera</taxon>
        <taxon>Cimicomorpha</taxon>
        <taxon>Miridae</taxon>
        <taxon>Dicyphina</taxon>
        <taxon>Nesidiocoris</taxon>
    </lineage>
</organism>
<feature type="non-terminal residue" evidence="1">
    <location>
        <position position="61"/>
    </location>
</feature>
<accession>A0A6H5HHB7</accession>
<proteinExistence type="predicted"/>
<protein>
    <submittedName>
        <fullName evidence="1">Uncharacterized protein</fullName>
    </submittedName>
</protein>
<reference evidence="1 2" key="1">
    <citation type="submission" date="2020-02" db="EMBL/GenBank/DDBJ databases">
        <authorList>
            <person name="Ferguson B K."/>
        </authorList>
    </citation>
    <scope>NUCLEOTIDE SEQUENCE [LARGE SCALE GENOMIC DNA]</scope>
</reference>
<keyword evidence="2" id="KW-1185">Reference proteome</keyword>
<name>A0A6H5HHB7_9HEMI</name>
<evidence type="ECO:0000313" key="2">
    <source>
        <dbReference type="Proteomes" id="UP000479000"/>
    </source>
</evidence>
<dbReference type="AlphaFoldDB" id="A0A6H5HHB7"/>
<sequence length="61" mass="6725">MAPCRWVIGTTLTRYRDTSGNNFVAARGARTKCRKILAVPRLASAVARPQGLPQPMLWVTV</sequence>